<accession>A0A385SIC9</accession>
<dbReference type="EMBL" id="CP032382">
    <property type="protein sequence ID" value="AYB30226.1"/>
    <property type="molecule type" value="Genomic_DNA"/>
</dbReference>
<organism evidence="2 3">
    <name type="scientific">Chryseolinea soli</name>
    <dbReference type="NCBI Taxonomy" id="2321403"/>
    <lineage>
        <taxon>Bacteria</taxon>
        <taxon>Pseudomonadati</taxon>
        <taxon>Bacteroidota</taxon>
        <taxon>Cytophagia</taxon>
        <taxon>Cytophagales</taxon>
        <taxon>Fulvivirgaceae</taxon>
        <taxon>Chryseolinea</taxon>
    </lineage>
</organism>
<name>A0A385SIC9_9BACT</name>
<feature type="domain" description="Phosphoribosyltransferase" evidence="1">
    <location>
        <begin position="10"/>
        <end position="211"/>
    </location>
</feature>
<dbReference type="KEGG" id="chk:D4L85_06340"/>
<proteinExistence type="predicted"/>
<dbReference type="Proteomes" id="UP000266183">
    <property type="component" value="Chromosome"/>
</dbReference>
<dbReference type="Gene3D" id="3.40.50.2020">
    <property type="match status" value="1"/>
</dbReference>
<dbReference type="OrthoDB" id="9781675at2"/>
<dbReference type="PANTHER" id="PTHR11608">
    <property type="entry name" value="BIFUNCTIONAL PROTEIN PYRR"/>
    <property type="match status" value="1"/>
</dbReference>
<reference evidence="3" key="1">
    <citation type="submission" date="2018-09" db="EMBL/GenBank/DDBJ databases">
        <title>Chryseolinea sp. KIS68-18 isolated from soil.</title>
        <authorList>
            <person name="Weon H.-Y."/>
            <person name="Kwon S.-W."/>
            <person name="Lee S.A."/>
        </authorList>
    </citation>
    <scope>NUCLEOTIDE SEQUENCE [LARGE SCALE GENOMIC DNA]</scope>
    <source>
        <strain evidence="3">KIS68-18</strain>
    </source>
</reference>
<protein>
    <submittedName>
        <fullName evidence="2">Uracil phosphoribosyltransferase</fullName>
        <ecNumber evidence="2">2.4.2.9</ecNumber>
    </submittedName>
</protein>
<dbReference type="RefSeq" id="WP_119753511.1">
    <property type="nucleotide sequence ID" value="NZ_CP032382.1"/>
</dbReference>
<dbReference type="NCBIfam" id="NF001097">
    <property type="entry name" value="PRK00129.1"/>
    <property type="match status" value="1"/>
</dbReference>
<keyword evidence="2" id="KW-0808">Transferase</keyword>
<dbReference type="PANTHER" id="PTHR11608:SF0">
    <property type="entry name" value="BIFUNCTIONAL PROTEIN PYRR"/>
    <property type="match status" value="1"/>
</dbReference>
<gene>
    <name evidence="2" type="ORF">D4L85_06340</name>
</gene>
<dbReference type="InterPro" id="IPR029057">
    <property type="entry name" value="PRTase-like"/>
</dbReference>
<dbReference type="EC" id="2.4.2.9" evidence="2"/>
<dbReference type="SUPFAM" id="SSF53271">
    <property type="entry name" value="PRTase-like"/>
    <property type="match status" value="1"/>
</dbReference>
<dbReference type="AlphaFoldDB" id="A0A385SIC9"/>
<dbReference type="InterPro" id="IPR000836">
    <property type="entry name" value="PRTase_dom"/>
</dbReference>
<dbReference type="InterPro" id="IPR050137">
    <property type="entry name" value="PyrR_bifunctional"/>
</dbReference>
<evidence type="ECO:0000259" key="1">
    <source>
        <dbReference type="Pfam" id="PF14681"/>
    </source>
</evidence>
<sequence length="214" mass="23976">MLFNLSEHNSIANHFVAELRDRQVQKDRLRFRKNAHRLGQIMAYEISRHMHYRNTPIETPLGTSVVNLMPEPPVIIAIMRAGLPYFQGFLDFFDQSDAGFIGAYRQEGHTEIVINLEYLATPSLAQREVILVDPMLATGKSIVQSVNALAKNGKPSHLYVASLVSVPEGIQFVNENVDIPHSLWTCAVDDNLNDRFYIVPGLGDAGDLSFGEKL</sequence>
<dbReference type="GO" id="GO:0004845">
    <property type="term" value="F:uracil phosphoribosyltransferase activity"/>
    <property type="evidence" value="ECO:0007669"/>
    <property type="project" value="UniProtKB-EC"/>
</dbReference>
<evidence type="ECO:0000313" key="3">
    <source>
        <dbReference type="Proteomes" id="UP000266183"/>
    </source>
</evidence>
<evidence type="ECO:0000313" key="2">
    <source>
        <dbReference type="EMBL" id="AYB30226.1"/>
    </source>
</evidence>
<dbReference type="CDD" id="cd06223">
    <property type="entry name" value="PRTases_typeI"/>
    <property type="match status" value="1"/>
</dbReference>
<keyword evidence="2" id="KW-0328">Glycosyltransferase</keyword>
<keyword evidence="3" id="KW-1185">Reference proteome</keyword>
<dbReference type="Pfam" id="PF14681">
    <property type="entry name" value="UPRTase"/>
    <property type="match status" value="1"/>
</dbReference>